<dbReference type="EMBL" id="WBJX01000006">
    <property type="protein sequence ID" value="KAB1636478.1"/>
    <property type="molecule type" value="Genomic_DNA"/>
</dbReference>
<dbReference type="OrthoDB" id="3267755at2"/>
<feature type="transmembrane region" description="Helical" evidence="1">
    <location>
        <begin position="79"/>
        <end position="107"/>
    </location>
</feature>
<keyword evidence="1" id="KW-0812">Transmembrane</keyword>
<keyword evidence="1" id="KW-1133">Transmembrane helix</keyword>
<dbReference type="Proteomes" id="UP000490386">
    <property type="component" value="Unassembled WGS sequence"/>
</dbReference>
<evidence type="ECO:0000313" key="3">
    <source>
        <dbReference type="Proteomes" id="UP000490386"/>
    </source>
</evidence>
<accession>A0A7J5AYG4</accession>
<feature type="transmembrane region" description="Helical" evidence="1">
    <location>
        <begin position="52"/>
        <end position="72"/>
    </location>
</feature>
<dbReference type="InterPro" id="IPR025327">
    <property type="entry name" value="DUF4233"/>
</dbReference>
<gene>
    <name evidence="2" type="ORF">F8O03_16160</name>
</gene>
<comment type="caution">
    <text evidence="2">The sequence shown here is derived from an EMBL/GenBank/DDBJ whole genome shotgun (WGS) entry which is preliminary data.</text>
</comment>
<sequence>MGAGVVSPRNRTRVPRQRSIREVIGSIFLGFELFVVFLGTLLIFGMRVLDPVPAFVLGAAFAVLILVTIRFLRHEWGIWLGWAVQVLLVAAGFLHPGMFVVGALFLASWTYFMWKGGQIDRQRAPIIAEYNRRLAAGEIGIDGQPIDQTDTPSS</sequence>
<proteinExistence type="predicted"/>
<protein>
    <submittedName>
        <fullName evidence="2">DUF4233 domain-containing protein</fullName>
    </submittedName>
</protein>
<evidence type="ECO:0000313" key="2">
    <source>
        <dbReference type="EMBL" id="KAB1636478.1"/>
    </source>
</evidence>
<name>A0A7J5AYG4_9MICO</name>
<reference evidence="2 3" key="1">
    <citation type="submission" date="2019-09" db="EMBL/GenBank/DDBJ databases">
        <title>Phylogeny of genus Pseudoclavibacter and closely related genus.</title>
        <authorList>
            <person name="Li Y."/>
        </authorList>
    </citation>
    <scope>NUCLEOTIDE SEQUENCE [LARGE SCALE GENOMIC DNA]</scope>
    <source>
        <strain evidence="2 3">THG-MD12</strain>
    </source>
</reference>
<keyword evidence="1" id="KW-0472">Membrane</keyword>
<feature type="transmembrane region" description="Helical" evidence="1">
    <location>
        <begin position="23"/>
        <end position="46"/>
    </location>
</feature>
<evidence type="ECO:0000256" key="1">
    <source>
        <dbReference type="SAM" id="Phobius"/>
    </source>
</evidence>
<organism evidence="2 3">
    <name type="scientific">Pseudoclavibacter terrae</name>
    <dbReference type="NCBI Taxonomy" id="1530195"/>
    <lineage>
        <taxon>Bacteria</taxon>
        <taxon>Bacillati</taxon>
        <taxon>Actinomycetota</taxon>
        <taxon>Actinomycetes</taxon>
        <taxon>Micrococcales</taxon>
        <taxon>Microbacteriaceae</taxon>
        <taxon>Pseudoclavibacter</taxon>
    </lineage>
</organism>
<keyword evidence="3" id="KW-1185">Reference proteome</keyword>
<dbReference type="Pfam" id="PF14017">
    <property type="entry name" value="DUF4233"/>
    <property type="match status" value="1"/>
</dbReference>
<dbReference type="AlphaFoldDB" id="A0A7J5AYG4"/>